<proteinExistence type="predicted"/>
<reference evidence="2 3" key="1">
    <citation type="submission" date="2023-05" db="EMBL/GenBank/DDBJ databases">
        <title>B98-5 Cell Line De Novo Hybrid Assembly: An Optical Mapping Approach.</title>
        <authorList>
            <person name="Kananen K."/>
            <person name="Auerbach J.A."/>
            <person name="Kautto E."/>
            <person name="Blachly J.S."/>
        </authorList>
    </citation>
    <scope>NUCLEOTIDE SEQUENCE [LARGE SCALE GENOMIC DNA]</scope>
    <source>
        <strain evidence="2">B95-8</strain>
        <tissue evidence="2">Cell line</tissue>
    </source>
</reference>
<sequence>MAAASARGWGRPPQPTTSSSTLSAQPPHSSPSHRPPTCTPRPRPGPFLSRDREGASYLDSELQRSPHPLPAPELGFP</sequence>
<feature type="non-terminal residue" evidence="2">
    <location>
        <position position="77"/>
    </location>
</feature>
<comment type="caution">
    <text evidence="2">The sequence shown here is derived from an EMBL/GenBank/DDBJ whole genome shotgun (WGS) entry which is preliminary data.</text>
</comment>
<accession>A0ABQ9WH64</accession>
<feature type="region of interest" description="Disordered" evidence="1">
    <location>
        <begin position="1"/>
        <end position="77"/>
    </location>
</feature>
<feature type="compositionally biased region" description="Pro residues" evidence="1">
    <location>
        <begin position="33"/>
        <end position="45"/>
    </location>
</feature>
<keyword evidence="3" id="KW-1185">Reference proteome</keyword>
<dbReference type="EMBL" id="JASSZA010000001">
    <property type="protein sequence ID" value="KAK2120991.1"/>
    <property type="molecule type" value="Genomic_DNA"/>
</dbReference>
<evidence type="ECO:0000313" key="3">
    <source>
        <dbReference type="Proteomes" id="UP001266305"/>
    </source>
</evidence>
<evidence type="ECO:0000313" key="2">
    <source>
        <dbReference type="EMBL" id="KAK2120991.1"/>
    </source>
</evidence>
<gene>
    <name evidence="2" type="ORF">P7K49_002377</name>
</gene>
<organism evidence="2 3">
    <name type="scientific">Saguinus oedipus</name>
    <name type="common">Cotton-top tamarin</name>
    <name type="synonym">Oedipomidas oedipus</name>
    <dbReference type="NCBI Taxonomy" id="9490"/>
    <lineage>
        <taxon>Eukaryota</taxon>
        <taxon>Metazoa</taxon>
        <taxon>Chordata</taxon>
        <taxon>Craniata</taxon>
        <taxon>Vertebrata</taxon>
        <taxon>Euteleostomi</taxon>
        <taxon>Mammalia</taxon>
        <taxon>Eutheria</taxon>
        <taxon>Euarchontoglires</taxon>
        <taxon>Primates</taxon>
        <taxon>Haplorrhini</taxon>
        <taxon>Platyrrhini</taxon>
        <taxon>Cebidae</taxon>
        <taxon>Callitrichinae</taxon>
        <taxon>Saguinus</taxon>
    </lineage>
</organism>
<feature type="compositionally biased region" description="Low complexity" evidence="1">
    <location>
        <begin position="16"/>
        <end position="32"/>
    </location>
</feature>
<evidence type="ECO:0000256" key="1">
    <source>
        <dbReference type="SAM" id="MobiDB-lite"/>
    </source>
</evidence>
<dbReference type="Proteomes" id="UP001266305">
    <property type="component" value="Unassembled WGS sequence"/>
</dbReference>
<name>A0ABQ9WH64_SAGOE</name>
<protein>
    <submittedName>
        <fullName evidence="2">Uncharacterized protein</fullName>
    </submittedName>
</protein>